<protein>
    <submittedName>
        <fullName evidence="1">Uncharacterized protein</fullName>
    </submittedName>
</protein>
<accession>F4BTT7</accession>
<dbReference type="HOGENOM" id="CLU_2820812_0_0_2"/>
<dbReference type="STRING" id="990316.MCON_0048"/>
<keyword evidence="2" id="KW-1185">Reference proteome</keyword>
<evidence type="ECO:0000313" key="1">
    <source>
        <dbReference type="EMBL" id="AEB66970.1"/>
    </source>
</evidence>
<dbReference type="AlphaFoldDB" id="F4BTT7"/>
<dbReference type="KEGG" id="mcj:MCON_0048"/>
<dbReference type="EMBL" id="CP002565">
    <property type="protein sequence ID" value="AEB66970.1"/>
    <property type="molecule type" value="Genomic_DNA"/>
</dbReference>
<evidence type="ECO:0000313" key="2">
    <source>
        <dbReference type="Proteomes" id="UP000007807"/>
    </source>
</evidence>
<proteinExistence type="predicted"/>
<reference evidence="1 2" key="1">
    <citation type="journal article" date="2011" name="J. Bacteriol.">
        <title>Complete genome sequence of Methanosaeta concilii, a specialist in aceticlastic methanogenesis.</title>
        <authorList>
            <person name="Barber R.D."/>
            <person name="Zhang L."/>
            <person name="Harnack M."/>
            <person name="Olson M.V."/>
            <person name="Kaul R."/>
            <person name="Ingram-Smith C."/>
            <person name="Smith K.S."/>
        </authorList>
    </citation>
    <scope>NUCLEOTIDE SEQUENCE [LARGE SCALE GENOMIC DNA]</scope>
    <source>
        <strain evidence="2">ATCC 5969 / DSM 3671 / JCM 10134 / NBRC 103675 / OCM 69 / GP-6</strain>
    </source>
</reference>
<name>F4BTT7_METSG</name>
<dbReference type="Proteomes" id="UP000007807">
    <property type="component" value="Chromosome"/>
</dbReference>
<gene>
    <name evidence="1" type="ordered locus">MCON_0048</name>
</gene>
<dbReference type="InParanoid" id="F4BTT7"/>
<organism evidence="1 2">
    <name type="scientific">Methanothrix soehngenii (strain ATCC 5969 / DSM 3671 / JCM 10134 / NBRC 103675 / OCM 69 / GP-6)</name>
    <name type="common">Methanosaeta concilii</name>
    <dbReference type="NCBI Taxonomy" id="990316"/>
    <lineage>
        <taxon>Archaea</taxon>
        <taxon>Methanobacteriati</taxon>
        <taxon>Methanobacteriota</taxon>
        <taxon>Stenosarchaea group</taxon>
        <taxon>Methanomicrobia</taxon>
        <taxon>Methanotrichales</taxon>
        <taxon>Methanotrichaceae</taxon>
        <taxon>Methanothrix</taxon>
    </lineage>
</organism>
<sequence length="66" mass="7342">MCLLKEANLSFEEADMRSKESLLQLKSMGISAPDSPLLVMDDNPLRFLSSNDINSMADKNLLALVR</sequence>